<dbReference type="Proteomes" id="UP001417504">
    <property type="component" value="Unassembled WGS sequence"/>
</dbReference>
<evidence type="ECO:0000259" key="3">
    <source>
        <dbReference type="Pfam" id="PF03732"/>
    </source>
</evidence>
<organism evidence="4 5">
    <name type="scientific">Stephania japonica</name>
    <dbReference type="NCBI Taxonomy" id="461633"/>
    <lineage>
        <taxon>Eukaryota</taxon>
        <taxon>Viridiplantae</taxon>
        <taxon>Streptophyta</taxon>
        <taxon>Embryophyta</taxon>
        <taxon>Tracheophyta</taxon>
        <taxon>Spermatophyta</taxon>
        <taxon>Magnoliopsida</taxon>
        <taxon>Ranunculales</taxon>
        <taxon>Menispermaceae</taxon>
        <taxon>Menispermoideae</taxon>
        <taxon>Cissampelideae</taxon>
        <taxon>Stephania</taxon>
    </lineage>
</organism>
<sequence length="912" mass="102909">MHRSSTRSNPTGPLLPFDPEIERTRKRLERESRSQQASSSSNPFPSMDNRDPPPDDRLRDDRPHADHPHGNNPPLDDPPRGGYRLVQAPAAVPDARADRPLTLGEASLNVQHLLAQHPLCITYPLDTGTFELRSSFINLLPTFYGKPGEDPISFIKEFQQNCDSLKPSNANRETVMLRAFPFVLKDKAKDWLYFLPPGSIHTWADMVSIFTDHYFSSSRASQIIRQIVGISMDDDEPLYQYWERYQRLLASCPQHNQTDISISRYYYDGLTYEERRNVDNVCGGHIMNRTARQMMELYEIMANQSRHYGAKRGKSSQSSSDGGSSNFAIEKLTNLVERLITHQSPQHVKACGVCSATAHTTDACPTLFENSPQVNALSNQFHGNTRGPYSNTYNQDTRNHPNLSYNPHNRNYQSFVPRGQPLPESSNTSSLEDLMKNLFAQHKQEIDHQKQDTDRQIKHLETQLSQMAQQLARQNELGRLPSQPHPNPNANASAITLRNGRELKEPQPRSQASKANKEEHELEVLLSRSKQTEKPEKEVPQSFTVRPPFPQRLILNKKKEEEKEILETFRKVEINIPLLDALKQVPRYVKFLKELCTNKGKLKGNEKVQMGESDTAILQKKLPPKCKDPGMFSVPCIIGNVSIEKAMCDLGASINVMPLSIYENLKVGSLHETGIIIQLADRSVVRPEGVLEDVLVRVNELVFPADFYVIDMKDESFPHSSSVLLGRPFLKTARAKIDVHDGSLTMEFDGEVIKFNIYDAMRFPSDVSSVVCCLDSVDSLVDAASVTKESDELRVVLEHHLNTTSLDEGIFILDTGVEEICHELDSVQLTSPTACYVELHHINSTILPSLLKAPTLELKPLPEHLKYMFLGENDTLPVIISAKLSSLEEEKLIRVLGNLRKQLGGPSQISRV</sequence>
<feature type="compositionally biased region" description="Basic and acidic residues" evidence="2">
    <location>
        <begin position="20"/>
        <end position="33"/>
    </location>
</feature>
<dbReference type="PANTHER" id="PTHR33067:SF15">
    <property type="entry name" value="RNA-DIRECTED DNA POLYMERASE"/>
    <property type="match status" value="1"/>
</dbReference>
<gene>
    <name evidence="4" type="ORF">Sjap_002584</name>
</gene>
<feature type="coiled-coil region" evidence="1">
    <location>
        <begin position="443"/>
        <end position="477"/>
    </location>
</feature>
<dbReference type="EMBL" id="JBBNAE010000001">
    <property type="protein sequence ID" value="KAK9155104.1"/>
    <property type="molecule type" value="Genomic_DNA"/>
</dbReference>
<accession>A0AAP0KNW9</accession>
<dbReference type="Gene3D" id="2.40.70.10">
    <property type="entry name" value="Acid Proteases"/>
    <property type="match status" value="1"/>
</dbReference>
<feature type="domain" description="Retrotransposon gag" evidence="3">
    <location>
        <begin position="179"/>
        <end position="271"/>
    </location>
</feature>
<feature type="region of interest" description="Disordered" evidence="2">
    <location>
        <begin position="380"/>
        <end position="429"/>
    </location>
</feature>
<evidence type="ECO:0000256" key="2">
    <source>
        <dbReference type="SAM" id="MobiDB-lite"/>
    </source>
</evidence>
<feature type="compositionally biased region" description="Polar residues" evidence="2">
    <location>
        <begin position="1"/>
        <end position="11"/>
    </location>
</feature>
<feature type="compositionally biased region" description="Basic and acidic residues" evidence="2">
    <location>
        <begin position="530"/>
        <end position="539"/>
    </location>
</feature>
<feature type="region of interest" description="Disordered" evidence="2">
    <location>
        <begin position="503"/>
        <end position="544"/>
    </location>
</feature>
<keyword evidence="1" id="KW-0175">Coiled coil</keyword>
<feature type="region of interest" description="Disordered" evidence="2">
    <location>
        <begin position="1"/>
        <end position="84"/>
    </location>
</feature>
<protein>
    <recommendedName>
        <fullName evidence="3">Retrotransposon gag domain-containing protein</fullName>
    </recommendedName>
</protein>
<evidence type="ECO:0000256" key="1">
    <source>
        <dbReference type="SAM" id="Coils"/>
    </source>
</evidence>
<keyword evidence="5" id="KW-1185">Reference proteome</keyword>
<dbReference type="AlphaFoldDB" id="A0AAP0KNW9"/>
<feature type="compositionally biased region" description="Basic and acidic residues" evidence="2">
    <location>
        <begin position="48"/>
        <end position="69"/>
    </location>
</feature>
<dbReference type="InterPro" id="IPR005162">
    <property type="entry name" value="Retrotrans_gag_dom"/>
</dbReference>
<comment type="caution">
    <text evidence="4">The sequence shown here is derived from an EMBL/GenBank/DDBJ whole genome shotgun (WGS) entry which is preliminary data.</text>
</comment>
<dbReference type="Pfam" id="PF03732">
    <property type="entry name" value="Retrotrans_gag"/>
    <property type="match status" value="1"/>
</dbReference>
<feature type="compositionally biased region" description="Polar residues" evidence="2">
    <location>
        <begin position="380"/>
        <end position="414"/>
    </location>
</feature>
<reference evidence="4 5" key="1">
    <citation type="submission" date="2024-01" db="EMBL/GenBank/DDBJ databases">
        <title>Genome assemblies of Stephania.</title>
        <authorList>
            <person name="Yang L."/>
        </authorList>
    </citation>
    <scope>NUCLEOTIDE SEQUENCE [LARGE SCALE GENOMIC DNA]</scope>
    <source>
        <strain evidence="4">QJT</strain>
        <tissue evidence="4">Leaf</tissue>
    </source>
</reference>
<dbReference type="PANTHER" id="PTHR33067">
    <property type="entry name" value="RNA-DIRECTED DNA POLYMERASE-RELATED"/>
    <property type="match status" value="1"/>
</dbReference>
<dbReference type="CDD" id="cd00303">
    <property type="entry name" value="retropepsin_like"/>
    <property type="match status" value="1"/>
</dbReference>
<dbReference type="InterPro" id="IPR021109">
    <property type="entry name" value="Peptidase_aspartic_dom_sf"/>
</dbReference>
<proteinExistence type="predicted"/>
<evidence type="ECO:0000313" key="4">
    <source>
        <dbReference type="EMBL" id="KAK9155104.1"/>
    </source>
</evidence>
<name>A0AAP0KNW9_9MAGN</name>
<evidence type="ECO:0000313" key="5">
    <source>
        <dbReference type="Proteomes" id="UP001417504"/>
    </source>
</evidence>